<sequence length="256" mass="27214">MDKIERYAEILDSAALHARATPQLTHTDPDLSVADAYLVQKLSVDRRLSRGERRIGVKMGLTSRAKMLQVGVDEVAWGRLTDAMLIEEGASMSRARFVHPRVEPEVAFLMKAPLSGKVTAMEALAAVEAIAPAMEIIDSRYENFKFALSDVIADNTSSSGLVIGQWNDPAKDFSNLGVVLEIDGHVIEVGSTAAILGHPLRSLVAAARLVAEGGEEISAGDIVMAGGITAAPNLAPGQTVRTNIQGLGAVMFQVEA</sequence>
<comment type="caution">
    <text evidence="3">The sequence shown here is derived from an EMBL/GenBank/DDBJ whole genome shotgun (WGS) entry which is preliminary data.</text>
</comment>
<dbReference type="InterPro" id="IPR036663">
    <property type="entry name" value="Fumarylacetoacetase_C_sf"/>
</dbReference>
<accession>A0A059G357</accession>
<dbReference type="GO" id="GO:0005737">
    <property type="term" value="C:cytoplasm"/>
    <property type="evidence" value="ECO:0007669"/>
    <property type="project" value="TreeGrafter"/>
</dbReference>
<proteinExistence type="predicted"/>
<organism evidence="3 4">
    <name type="scientific">Hyphomonas oceanitis SCH89</name>
    <dbReference type="NCBI Taxonomy" id="1280953"/>
    <lineage>
        <taxon>Bacteria</taxon>
        <taxon>Pseudomonadati</taxon>
        <taxon>Pseudomonadota</taxon>
        <taxon>Alphaproteobacteria</taxon>
        <taxon>Hyphomonadales</taxon>
        <taxon>Hyphomonadaceae</taxon>
        <taxon>Hyphomonas</taxon>
    </lineage>
</organism>
<dbReference type="eggNOG" id="COG3971">
    <property type="taxonomic scope" value="Bacteria"/>
</dbReference>
<gene>
    <name evidence="3" type="ORF">HOC_16845</name>
</gene>
<dbReference type="Gene3D" id="3.90.850.10">
    <property type="entry name" value="Fumarylacetoacetase-like, C-terminal domain"/>
    <property type="match status" value="1"/>
</dbReference>
<dbReference type="Proteomes" id="UP000024942">
    <property type="component" value="Unassembled WGS sequence"/>
</dbReference>
<dbReference type="RefSeq" id="WP_035540762.1">
    <property type="nucleotide sequence ID" value="NZ_ARYL01000034.1"/>
</dbReference>
<dbReference type="PANTHER" id="PTHR30143">
    <property type="entry name" value="ACID HYDRATASE"/>
    <property type="match status" value="1"/>
</dbReference>
<dbReference type="EMBL" id="ARYL01000034">
    <property type="protein sequence ID" value="KDA01179.1"/>
    <property type="molecule type" value="Genomic_DNA"/>
</dbReference>
<keyword evidence="1" id="KW-0456">Lyase</keyword>
<dbReference type="InterPro" id="IPR011234">
    <property type="entry name" value="Fumarylacetoacetase-like_C"/>
</dbReference>
<dbReference type="Pfam" id="PF01557">
    <property type="entry name" value="FAA_hydrolase"/>
    <property type="match status" value="1"/>
</dbReference>
<dbReference type="AlphaFoldDB" id="A0A059G357"/>
<evidence type="ECO:0000313" key="3">
    <source>
        <dbReference type="EMBL" id="KDA01179.1"/>
    </source>
</evidence>
<name>A0A059G357_9PROT</name>
<evidence type="ECO:0000256" key="1">
    <source>
        <dbReference type="ARBA" id="ARBA00023239"/>
    </source>
</evidence>
<dbReference type="PANTHER" id="PTHR30143:SF0">
    <property type="entry name" value="2-KETO-4-PENTENOATE HYDRATASE"/>
    <property type="match status" value="1"/>
</dbReference>
<evidence type="ECO:0000313" key="4">
    <source>
        <dbReference type="Proteomes" id="UP000024942"/>
    </source>
</evidence>
<dbReference type="InterPro" id="IPR050772">
    <property type="entry name" value="Hydratase-Decarb/MhpD_sf"/>
</dbReference>
<keyword evidence="4" id="KW-1185">Reference proteome</keyword>
<feature type="domain" description="Fumarylacetoacetase-like C-terminal" evidence="2">
    <location>
        <begin position="85"/>
        <end position="254"/>
    </location>
</feature>
<reference evidence="3 4" key="1">
    <citation type="journal article" date="2014" name="Antonie Van Leeuwenhoek">
        <title>Hyphomonas beringensis sp. nov. and Hyphomonas chukchiensis sp. nov., isolated from surface seawater of the Bering Sea and Chukchi Sea.</title>
        <authorList>
            <person name="Li C."/>
            <person name="Lai Q."/>
            <person name="Li G."/>
            <person name="Dong C."/>
            <person name="Wang J."/>
            <person name="Liao Y."/>
            <person name="Shao Z."/>
        </authorList>
    </citation>
    <scope>NUCLEOTIDE SEQUENCE [LARGE SCALE GENOMIC DNA]</scope>
    <source>
        <strain evidence="3 4">SCH89</strain>
    </source>
</reference>
<dbReference type="OrthoDB" id="9792137at2"/>
<dbReference type="PATRIC" id="fig|1280953.3.peg.3375"/>
<dbReference type="STRING" id="1280953.HOC_16845"/>
<dbReference type="SUPFAM" id="SSF56529">
    <property type="entry name" value="FAH"/>
    <property type="match status" value="1"/>
</dbReference>
<evidence type="ECO:0000259" key="2">
    <source>
        <dbReference type="Pfam" id="PF01557"/>
    </source>
</evidence>
<dbReference type="GO" id="GO:0008684">
    <property type="term" value="F:2-oxopent-4-enoate hydratase activity"/>
    <property type="evidence" value="ECO:0007669"/>
    <property type="project" value="TreeGrafter"/>
</dbReference>
<protein>
    <submittedName>
        <fullName evidence="3">4-oxalocrotonate decarboxylase</fullName>
    </submittedName>
</protein>